<keyword evidence="2" id="KW-1185">Reference proteome</keyword>
<protein>
    <submittedName>
        <fullName evidence="1">Uncharacterized protein</fullName>
    </submittedName>
</protein>
<evidence type="ECO:0000313" key="2">
    <source>
        <dbReference type="Proteomes" id="UP000799428"/>
    </source>
</evidence>
<gene>
    <name evidence="1" type="ORF">K504DRAFT_509013</name>
</gene>
<reference evidence="1" key="1">
    <citation type="journal article" date="2020" name="Stud. Mycol.">
        <title>101 Dothideomycetes genomes: a test case for predicting lifestyles and emergence of pathogens.</title>
        <authorList>
            <person name="Haridas S."/>
            <person name="Albert R."/>
            <person name="Binder M."/>
            <person name="Bloem J."/>
            <person name="Labutti K."/>
            <person name="Salamov A."/>
            <person name="Andreopoulos B."/>
            <person name="Baker S."/>
            <person name="Barry K."/>
            <person name="Bills G."/>
            <person name="Bluhm B."/>
            <person name="Cannon C."/>
            <person name="Castanera R."/>
            <person name="Culley D."/>
            <person name="Daum C."/>
            <person name="Ezra D."/>
            <person name="Gonzalez J."/>
            <person name="Henrissat B."/>
            <person name="Kuo A."/>
            <person name="Liang C."/>
            <person name="Lipzen A."/>
            <person name="Lutzoni F."/>
            <person name="Magnuson J."/>
            <person name="Mondo S."/>
            <person name="Nolan M."/>
            <person name="Ohm R."/>
            <person name="Pangilinan J."/>
            <person name="Park H.-J."/>
            <person name="Ramirez L."/>
            <person name="Alfaro M."/>
            <person name="Sun H."/>
            <person name="Tritt A."/>
            <person name="Yoshinaga Y."/>
            <person name="Zwiers L.-H."/>
            <person name="Turgeon B."/>
            <person name="Goodwin S."/>
            <person name="Spatafora J."/>
            <person name="Crous P."/>
            <person name="Grigoriev I."/>
        </authorList>
    </citation>
    <scope>NUCLEOTIDE SEQUENCE</scope>
    <source>
        <strain evidence="1">CBS 279.74</strain>
    </source>
</reference>
<name>A0A6G1JPL4_9PLEO</name>
<evidence type="ECO:0000313" key="1">
    <source>
        <dbReference type="EMBL" id="KAF2702440.1"/>
    </source>
</evidence>
<organism evidence="1 2">
    <name type="scientific">Pleomassaria siparia CBS 279.74</name>
    <dbReference type="NCBI Taxonomy" id="1314801"/>
    <lineage>
        <taxon>Eukaryota</taxon>
        <taxon>Fungi</taxon>
        <taxon>Dikarya</taxon>
        <taxon>Ascomycota</taxon>
        <taxon>Pezizomycotina</taxon>
        <taxon>Dothideomycetes</taxon>
        <taxon>Pleosporomycetidae</taxon>
        <taxon>Pleosporales</taxon>
        <taxon>Pleomassariaceae</taxon>
        <taxon>Pleomassaria</taxon>
    </lineage>
</organism>
<accession>A0A6G1JPL4</accession>
<dbReference type="Proteomes" id="UP000799428">
    <property type="component" value="Unassembled WGS sequence"/>
</dbReference>
<dbReference type="AlphaFoldDB" id="A0A6G1JPL4"/>
<proteinExistence type="predicted"/>
<sequence>MATLCPGIVVFYAPYSTFPYWEPIVDIKYSGQVTMLNCAQLYCLLIREDKEFSAASITEKEKFLTASKRADFLFASNARQAGARTNWAGGILVSVNRNGYEVWATVIRGANDLYACDLPCRALVEFVVVKDMSYVADTCAVLVTSLTSLNDIAHWEDSIWGDNFAKRFAFIYDALVAEAKGSTG</sequence>
<dbReference type="EMBL" id="MU005831">
    <property type="protein sequence ID" value="KAF2702440.1"/>
    <property type="molecule type" value="Genomic_DNA"/>
</dbReference>